<dbReference type="InterPro" id="IPR036259">
    <property type="entry name" value="MFS_trans_sf"/>
</dbReference>
<dbReference type="SUPFAM" id="SSF103473">
    <property type="entry name" value="MFS general substrate transporter"/>
    <property type="match status" value="1"/>
</dbReference>
<evidence type="ECO:0000256" key="4">
    <source>
        <dbReference type="ARBA" id="ARBA00022692"/>
    </source>
</evidence>
<feature type="transmembrane region" description="Helical" evidence="7">
    <location>
        <begin position="137"/>
        <end position="159"/>
    </location>
</feature>
<dbReference type="CDD" id="cd06173">
    <property type="entry name" value="MFS_MefA_like"/>
    <property type="match status" value="1"/>
</dbReference>
<dbReference type="EMBL" id="JACSQL010000001">
    <property type="protein sequence ID" value="MBD7967367.1"/>
    <property type="molecule type" value="Genomic_DNA"/>
</dbReference>
<dbReference type="PANTHER" id="PTHR23513:SF6">
    <property type="entry name" value="MAJOR FACILITATOR SUPERFAMILY ASSOCIATED DOMAIN-CONTAINING PROTEIN"/>
    <property type="match status" value="1"/>
</dbReference>
<dbReference type="Gene3D" id="1.20.1250.20">
    <property type="entry name" value="MFS general substrate transporter like domains"/>
    <property type="match status" value="1"/>
</dbReference>
<dbReference type="InterPro" id="IPR011701">
    <property type="entry name" value="MFS"/>
</dbReference>
<dbReference type="PANTHER" id="PTHR23513">
    <property type="entry name" value="INTEGRAL MEMBRANE EFFLUX PROTEIN-RELATED"/>
    <property type="match status" value="1"/>
</dbReference>
<feature type="transmembrane region" description="Helical" evidence="7">
    <location>
        <begin position="12"/>
        <end position="38"/>
    </location>
</feature>
<dbReference type="PRINTS" id="PR01988">
    <property type="entry name" value="EXPORTERBACE"/>
</dbReference>
<feature type="transmembrane region" description="Helical" evidence="7">
    <location>
        <begin position="165"/>
        <end position="183"/>
    </location>
</feature>
<feature type="transmembrane region" description="Helical" evidence="7">
    <location>
        <begin position="228"/>
        <end position="245"/>
    </location>
</feature>
<keyword evidence="2" id="KW-0813">Transport</keyword>
<dbReference type="Pfam" id="PF07690">
    <property type="entry name" value="MFS_1"/>
    <property type="match status" value="1"/>
</dbReference>
<keyword evidence="3" id="KW-1003">Cell membrane</keyword>
<feature type="transmembrane region" description="Helical" evidence="7">
    <location>
        <begin position="352"/>
        <end position="371"/>
    </location>
</feature>
<evidence type="ECO:0000256" key="3">
    <source>
        <dbReference type="ARBA" id="ARBA00022475"/>
    </source>
</evidence>
<evidence type="ECO:0000256" key="6">
    <source>
        <dbReference type="ARBA" id="ARBA00023136"/>
    </source>
</evidence>
<dbReference type="InterPro" id="IPR020846">
    <property type="entry name" value="MFS_dom"/>
</dbReference>
<comment type="subcellular location">
    <subcellularLocation>
        <location evidence="1">Cell membrane</location>
        <topology evidence="1">Multi-pass membrane protein</topology>
    </subcellularLocation>
</comment>
<keyword evidence="6 7" id="KW-0472">Membrane</keyword>
<keyword evidence="10" id="KW-1185">Reference proteome</keyword>
<dbReference type="Proteomes" id="UP000608071">
    <property type="component" value="Unassembled WGS sequence"/>
</dbReference>
<comment type="caution">
    <text evidence="9">The sequence shown here is derived from an EMBL/GenBank/DDBJ whole genome shotgun (WGS) entry which is preliminary data.</text>
</comment>
<feature type="transmembrane region" description="Helical" evidence="7">
    <location>
        <begin position="317"/>
        <end position="340"/>
    </location>
</feature>
<feature type="transmembrane region" description="Helical" evidence="7">
    <location>
        <begin position="44"/>
        <end position="64"/>
    </location>
</feature>
<feature type="transmembrane region" description="Helical" evidence="7">
    <location>
        <begin position="383"/>
        <end position="407"/>
    </location>
</feature>
<feature type="transmembrane region" description="Helical" evidence="7">
    <location>
        <begin position="265"/>
        <end position="282"/>
    </location>
</feature>
<proteinExistence type="predicted"/>
<organism evidence="9 10">
    <name type="scientific">Paenibacillus gallinarum</name>
    <dbReference type="NCBI Taxonomy" id="2762232"/>
    <lineage>
        <taxon>Bacteria</taxon>
        <taxon>Bacillati</taxon>
        <taxon>Bacillota</taxon>
        <taxon>Bacilli</taxon>
        <taxon>Bacillales</taxon>
        <taxon>Paenibacillaceae</taxon>
        <taxon>Paenibacillus</taxon>
    </lineage>
</organism>
<evidence type="ECO:0000259" key="8">
    <source>
        <dbReference type="PROSITE" id="PS50850"/>
    </source>
</evidence>
<evidence type="ECO:0000256" key="7">
    <source>
        <dbReference type="SAM" id="Phobius"/>
    </source>
</evidence>
<dbReference type="InterPro" id="IPR022324">
    <property type="entry name" value="Bacilysin_exporter_BacE_put"/>
</dbReference>
<evidence type="ECO:0000313" key="9">
    <source>
        <dbReference type="EMBL" id="MBD7967367.1"/>
    </source>
</evidence>
<evidence type="ECO:0000313" key="10">
    <source>
        <dbReference type="Proteomes" id="UP000608071"/>
    </source>
</evidence>
<keyword evidence="4 7" id="KW-0812">Transmembrane</keyword>
<evidence type="ECO:0000256" key="2">
    <source>
        <dbReference type="ARBA" id="ARBA00022448"/>
    </source>
</evidence>
<sequence>MNLYAFKKRHAHFLLTSIGISHIGDWIYLIAINLMILHMTESPAAVGLLYILRPIATMITAGFAGSLVDRWNTRNMMIWLDLFRAVLILAVPFLPSLPLIYIFVFLISMASSLFEPASLAFTVSLIPTALRKKYNAWVSLTQSGAYVIGPAAAGGLFAISSSKTAIIVNGISFLLSALLLTGLPSMGSASTLAQEEGEQSHGHISNKWRVLKKDWWVVWHFSKKHVKVIMIYGLFHGIMIMAAALDSLEVSFITQVIHSSDSQYSMLLSITGISFLLGSFIQTRMVDRLHTMSLLGYGALLFSTGYVVYSFSHHLVVAGMGFVILSFFQAFMNTGYYTYIQNEIPVSMIGRVTSVYSLIQSILEMIMIWLISRFAEFQDVKSAVVSASLIQWGVAIILLVYCIYLMIHEPRKVDSTPTVIQ</sequence>
<dbReference type="RefSeq" id="WP_191798554.1">
    <property type="nucleotide sequence ID" value="NZ_JACSQL010000001.1"/>
</dbReference>
<accession>A0ABR8SV45</accession>
<keyword evidence="5 7" id="KW-1133">Transmembrane helix</keyword>
<dbReference type="PROSITE" id="PS50850">
    <property type="entry name" value="MFS"/>
    <property type="match status" value="1"/>
</dbReference>
<name>A0ABR8SV45_9BACL</name>
<protein>
    <submittedName>
        <fullName evidence="9">MFS transporter</fullName>
    </submittedName>
</protein>
<gene>
    <name evidence="9" type="ORF">H9647_04780</name>
</gene>
<feature type="domain" description="Major facilitator superfamily (MFS) profile" evidence="8">
    <location>
        <begin position="1"/>
        <end position="411"/>
    </location>
</feature>
<evidence type="ECO:0000256" key="1">
    <source>
        <dbReference type="ARBA" id="ARBA00004651"/>
    </source>
</evidence>
<reference evidence="9 10" key="1">
    <citation type="submission" date="2020-08" db="EMBL/GenBank/DDBJ databases">
        <title>A Genomic Blueprint of the Chicken Gut Microbiome.</title>
        <authorList>
            <person name="Gilroy R."/>
            <person name="Ravi A."/>
            <person name="Getino M."/>
            <person name="Pursley I."/>
            <person name="Horton D.L."/>
            <person name="Alikhan N.-F."/>
            <person name="Baker D."/>
            <person name="Gharbi K."/>
            <person name="Hall N."/>
            <person name="Watson M."/>
            <person name="Adriaenssens E.M."/>
            <person name="Foster-Nyarko E."/>
            <person name="Jarju S."/>
            <person name="Secka A."/>
            <person name="Antonio M."/>
            <person name="Oren A."/>
            <person name="Chaudhuri R."/>
            <person name="La Ragione R.M."/>
            <person name="Hildebrand F."/>
            <person name="Pallen M.J."/>
        </authorList>
    </citation>
    <scope>NUCLEOTIDE SEQUENCE [LARGE SCALE GENOMIC DNA]</scope>
    <source>
        <strain evidence="9 10">Sa2BVA9</strain>
    </source>
</reference>
<evidence type="ECO:0000256" key="5">
    <source>
        <dbReference type="ARBA" id="ARBA00022989"/>
    </source>
</evidence>